<dbReference type="Proteomes" id="UP000265520">
    <property type="component" value="Unassembled WGS sequence"/>
</dbReference>
<keyword evidence="3" id="KW-1185">Reference proteome</keyword>
<accession>A0A392SGC1</accession>
<comment type="caution">
    <text evidence="2">The sequence shown here is derived from an EMBL/GenBank/DDBJ whole genome shotgun (WGS) entry which is preliminary data.</text>
</comment>
<proteinExistence type="predicted"/>
<name>A0A392SGC1_9FABA</name>
<organism evidence="2 3">
    <name type="scientific">Trifolium medium</name>
    <dbReference type="NCBI Taxonomy" id="97028"/>
    <lineage>
        <taxon>Eukaryota</taxon>
        <taxon>Viridiplantae</taxon>
        <taxon>Streptophyta</taxon>
        <taxon>Embryophyta</taxon>
        <taxon>Tracheophyta</taxon>
        <taxon>Spermatophyta</taxon>
        <taxon>Magnoliopsida</taxon>
        <taxon>eudicotyledons</taxon>
        <taxon>Gunneridae</taxon>
        <taxon>Pentapetalae</taxon>
        <taxon>rosids</taxon>
        <taxon>fabids</taxon>
        <taxon>Fabales</taxon>
        <taxon>Fabaceae</taxon>
        <taxon>Papilionoideae</taxon>
        <taxon>50 kb inversion clade</taxon>
        <taxon>NPAAA clade</taxon>
        <taxon>Hologalegina</taxon>
        <taxon>IRL clade</taxon>
        <taxon>Trifolieae</taxon>
        <taxon>Trifolium</taxon>
    </lineage>
</organism>
<reference evidence="2 3" key="1">
    <citation type="journal article" date="2018" name="Front. Plant Sci.">
        <title>Red Clover (Trifolium pratense) and Zigzag Clover (T. medium) - A Picture of Genomic Similarities and Differences.</title>
        <authorList>
            <person name="Dluhosova J."/>
            <person name="Istvanek J."/>
            <person name="Nedelnik J."/>
            <person name="Repkova J."/>
        </authorList>
    </citation>
    <scope>NUCLEOTIDE SEQUENCE [LARGE SCALE GENOMIC DNA]</scope>
    <source>
        <strain evidence="3">cv. 10/8</strain>
        <tissue evidence="2">Leaf</tissue>
    </source>
</reference>
<feature type="non-terminal residue" evidence="2">
    <location>
        <position position="52"/>
    </location>
</feature>
<dbReference type="AlphaFoldDB" id="A0A392SGC1"/>
<dbReference type="EMBL" id="LXQA010373229">
    <property type="protein sequence ID" value="MCI47502.1"/>
    <property type="molecule type" value="Genomic_DNA"/>
</dbReference>
<sequence length="52" mass="5515">MYLNPRVHGLILTKGKNSTSEGGGEDREVTLPGPPKMGPWAVTARAFGLLPP</sequence>
<feature type="region of interest" description="Disordered" evidence="1">
    <location>
        <begin position="1"/>
        <end position="37"/>
    </location>
</feature>
<evidence type="ECO:0000313" key="3">
    <source>
        <dbReference type="Proteomes" id="UP000265520"/>
    </source>
</evidence>
<protein>
    <submittedName>
        <fullName evidence="2">Uncharacterized protein</fullName>
    </submittedName>
</protein>
<evidence type="ECO:0000256" key="1">
    <source>
        <dbReference type="SAM" id="MobiDB-lite"/>
    </source>
</evidence>
<evidence type="ECO:0000313" key="2">
    <source>
        <dbReference type="EMBL" id="MCI47502.1"/>
    </source>
</evidence>